<proteinExistence type="predicted"/>
<sequence>MVRDGDLVTSDSRKQLNTL</sequence>
<keyword evidence="1" id="KW-1185">Reference proteome</keyword>
<accession>A0A1I7WM87</accession>
<organism evidence="1 2">
    <name type="scientific">Heterorhabditis bacteriophora</name>
    <name type="common">Entomopathogenic nematode worm</name>
    <dbReference type="NCBI Taxonomy" id="37862"/>
    <lineage>
        <taxon>Eukaryota</taxon>
        <taxon>Metazoa</taxon>
        <taxon>Ecdysozoa</taxon>
        <taxon>Nematoda</taxon>
        <taxon>Chromadorea</taxon>
        <taxon>Rhabditida</taxon>
        <taxon>Rhabditina</taxon>
        <taxon>Rhabditomorpha</taxon>
        <taxon>Strongyloidea</taxon>
        <taxon>Heterorhabditidae</taxon>
        <taxon>Heterorhabditis</taxon>
    </lineage>
</organism>
<evidence type="ECO:0000313" key="2">
    <source>
        <dbReference type="WBParaSite" id="Hba_06267"/>
    </source>
</evidence>
<evidence type="ECO:0000313" key="1">
    <source>
        <dbReference type="Proteomes" id="UP000095283"/>
    </source>
</evidence>
<dbReference type="WBParaSite" id="Hba_06267">
    <property type="protein sequence ID" value="Hba_06267"/>
    <property type="gene ID" value="Hba_06267"/>
</dbReference>
<dbReference type="Proteomes" id="UP000095283">
    <property type="component" value="Unplaced"/>
</dbReference>
<name>A0A1I7WM87_HETBA</name>
<reference evidence="2" key="1">
    <citation type="submission" date="2016-11" db="UniProtKB">
        <authorList>
            <consortium name="WormBaseParasite"/>
        </authorList>
    </citation>
    <scope>IDENTIFICATION</scope>
</reference>
<protein>
    <submittedName>
        <fullName evidence="2">Uncharacterized protein</fullName>
    </submittedName>
</protein>
<dbReference type="AlphaFoldDB" id="A0A1I7WM87"/>